<dbReference type="GO" id="GO:0071970">
    <property type="term" value="P:fungal-type cell wall (1-&gt;3)-beta-D-glucan biosynthetic process"/>
    <property type="evidence" value="ECO:0007669"/>
    <property type="project" value="TreeGrafter"/>
</dbReference>
<evidence type="ECO:0000256" key="2">
    <source>
        <dbReference type="ARBA" id="ARBA00007528"/>
    </source>
</evidence>
<evidence type="ECO:0000256" key="3">
    <source>
        <dbReference type="ARBA" id="ARBA00022729"/>
    </source>
</evidence>
<dbReference type="GO" id="GO:0005886">
    <property type="term" value="C:plasma membrane"/>
    <property type="evidence" value="ECO:0007669"/>
    <property type="project" value="UniProtKB-SubCell"/>
</dbReference>
<comment type="subcellular location">
    <subcellularLocation>
        <location evidence="1 5">Cell membrane</location>
        <topology evidence="1 5">Lipid-anchor</topology>
        <topology evidence="1 5">GPI-anchor</topology>
    </subcellularLocation>
</comment>
<dbReference type="AlphaFoldDB" id="A0A8H8U368"/>
<feature type="signal peptide" evidence="5">
    <location>
        <begin position="1"/>
        <end position="22"/>
    </location>
</feature>
<feature type="chain" id="PRO_5034303463" description="1,3-beta-glucanosyltransferase" evidence="5">
    <location>
        <begin position="23"/>
        <end position="448"/>
    </location>
</feature>
<comment type="caution">
    <text evidence="7">The sequence shown here is derived from an EMBL/GenBank/DDBJ whole genome shotgun (WGS) entry which is preliminary data.</text>
</comment>
<comment type="similarity">
    <text evidence="2 5">Belongs to the glycosyl hydrolase 72 family.</text>
</comment>
<evidence type="ECO:0000256" key="1">
    <source>
        <dbReference type="ARBA" id="ARBA00004609"/>
    </source>
</evidence>
<name>A0A8H8U368_9HELO</name>
<keyword evidence="5 7" id="KW-0808">Transferase</keyword>
<dbReference type="OrthoDB" id="421038at2759"/>
<dbReference type="PANTHER" id="PTHR31468:SF8">
    <property type="entry name" value="1,3-BETA-GLUCANOSYLTRANSFERASE GAS2"/>
    <property type="match status" value="1"/>
</dbReference>
<feature type="compositionally biased region" description="Low complexity" evidence="6">
    <location>
        <begin position="409"/>
        <end position="428"/>
    </location>
</feature>
<dbReference type="Proteomes" id="UP000462212">
    <property type="component" value="Unassembled WGS sequence"/>
</dbReference>
<evidence type="ECO:0000256" key="5">
    <source>
        <dbReference type="RuleBase" id="RU361209"/>
    </source>
</evidence>
<feature type="region of interest" description="Disordered" evidence="6">
    <location>
        <begin position="409"/>
        <end position="429"/>
    </location>
</feature>
<proteinExistence type="inferred from homology"/>
<keyword evidence="3 5" id="KW-0732">Signal</keyword>
<keyword evidence="5" id="KW-0449">Lipoprotein</keyword>
<dbReference type="Pfam" id="PF03198">
    <property type="entry name" value="Glyco_hydro_72"/>
    <property type="match status" value="1"/>
</dbReference>
<dbReference type="InterPro" id="IPR017853">
    <property type="entry name" value="GH"/>
</dbReference>
<dbReference type="GO" id="GO:0042124">
    <property type="term" value="F:1,3-beta-glucanosyltransferase activity"/>
    <property type="evidence" value="ECO:0007669"/>
    <property type="project" value="TreeGrafter"/>
</dbReference>
<dbReference type="InterPro" id="IPR004886">
    <property type="entry name" value="Glucanosyltransferase"/>
</dbReference>
<dbReference type="PANTHER" id="PTHR31468">
    <property type="entry name" value="1,3-BETA-GLUCANOSYLTRANSFERASE GAS1"/>
    <property type="match status" value="1"/>
</dbReference>
<dbReference type="GO" id="GO:0031505">
    <property type="term" value="P:fungal-type cell wall organization"/>
    <property type="evidence" value="ECO:0007669"/>
    <property type="project" value="TreeGrafter"/>
</dbReference>
<keyword evidence="4" id="KW-0325">Glycoprotein</keyword>
<evidence type="ECO:0000313" key="7">
    <source>
        <dbReference type="EMBL" id="TVY32240.1"/>
    </source>
</evidence>
<comment type="function">
    <text evidence="5">Splits internally a 1,3-beta-glucan molecule and transfers the newly generated reducing end (the donor) to the non-reducing end of another 1,3-beta-glucan molecule (the acceptor) forming a 1,3-beta linkage, resulting in the elongation of 1,3-beta-glucan chains in the cell wall.</text>
</comment>
<keyword evidence="5" id="KW-0336">GPI-anchor</keyword>
<evidence type="ECO:0000256" key="6">
    <source>
        <dbReference type="SAM" id="MobiDB-lite"/>
    </source>
</evidence>
<protein>
    <recommendedName>
        <fullName evidence="5">1,3-beta-glucanosyltransferase</fullName>
        <ecNumber evidence="5">2.4.1.-</ecNumber>
    </recommendedName>
</protein>
<accession>A0A8H8U368</accession>
<sequence length="448" mass="47336">MFANMLVKSALLASFAISATNAIATITTLGNKFFDSDGNQFFMKGETVAVSSWARTLLIRRLGVAYQLTEKDPLINTDQCKLDASLMKDLGANTIRVYHVDASGDHDGCMSAFSDAGVYLLVDLDTFNTAINPFERYAAVMDAFANYDNTMGFFVGNEVVALNNQSLAAPYVKAAARDLKAYRNSKNYREIPVGYSAADIAELRPMLQNYLACGTNSSESIDMFGLNAYEWCGDVNLQTSGYDTLNTYAKSLNVPIFFSETGCNTNRPRTFDDQSAIFGPDMNDNWSGAIVYEWIEEANTYGLISYGSTVAATAIATNVQGGYSIAGTPTPISPDFSNLQAQWKTLTPSGVKSSAFTPSITAPACPASTSGGWLVDGDVKLPSVGETEATGTATATSSGTASATGTAASASASATGKKNGGANTNGGKEVAGMSVGLAGVMIGFMYWL</sequence>
<reference evidence="7 8" key="1">
    <citation type="submission" date="2018-05" db="EMBL/GenBank/DDBJ databases">
        <title>Genome sequencing and assembly of the regulated plant pathogen Lachnellula willkommii and related sister species for the development of diagnostic species identification markers.</title>
        <authorList>
            <person name="Giroux E."/>
            <person name="Bilodeau G."/>
        </authorList>
    </citation>
    <scope>NUCLEOTIDE SEQUENCE [LARGE SCALE GENOMIC DNA]</scope>
    <source>
        <strain evidence="7 8">CBS 197.66</strain>
    </source>
</reference>
<keyword evidence="5" id="KW-0472">Membrane</keyword>
<gene>
    <name evidence="7" type="primary">gel4</name>
    <name evidence="7" type="ORF">LSUB1_G007726</name>
</gene>
<evidence type="ECO:0000313" key="8">
    <source>
        <dbReference type="Proteomes" id="UP000462212"/>
    </source>
</evidence>
<dbReference type="SUPFAM" id="SSF51445">
    <property type="entry name" value="(Trans)glycosidases"/>
    <property type="match status" value="1"/>
</dbReference>
<evidence type="ECO:0000256" key="4">
    <source>
        <dbReference type="ARBA" id="ARBA00023180"/>
    </source>
</evidence>
<dbReference type="Gene3D" id="3.20.20.80">
    <property type="entry name" value="Glycosidases"/>
    <property type="match status" value="1"/>
</dbReference>
<dbReference type="EMBL" id="QGMJ01001105">
    <property type="protein sequence ID" value="TVY32240.1"/>
    <property type="molecule type" value="Genomic_DNA"/>
</dbReference>
<keyword evidence="8" id="KW-1185">Reference proteome</keyword>
<dbReference type="GO" id="GO:0098552">
    <property type="term" value="C:side of membrane"/>
    <property type="evidence" value="ECO:0007669"/>
    <property type="project" value="UniProtKB-KW"/>
</dbReference>
<dbReference type="EC" id="2.4.1.-" evidence="5"/>
<organism evidence="7 8">
    <name type="scientific">Lachnellula subtilissima</name>
    <dbReference type="NCBI Taxonomy" id="602034"/>
    <lineage>
        <taxon>Eukaryota</taxon>
        <taxon>Fungi</taxon>
        <taxon>Dikarya</taxon>
        <taxon>Ascomycota</taxon>
        <taxon>Pezizomycotina</taxon>
        <taxon>Leotiomycetes</taxon>
        <taxon>Helotiales</taxon>
        <taxon>Lachnaceae</taxon>
        <taxon>Lachnellula</taxon>
    </lineage>
</organism>